<name>A0ACB9ZRZ7_CATRO</name>
<dbReference type="Proteomes" id="UP001060085">
    <property type="component" value="Linkage Group LG08"/>
</dbReference>
<protein>
    <submittedName>
        <fullName evidence="1">Uncharacterized protein</fullName>
    </submittedName>
</protein>
<organism evidence="1 2">
    <name type="scientific">Catharanthus roseus</name>
    <name type="common">Madagascar periwinkle</name>
    <name type="synonym">Vinca rosea</name>
    <dbReference type="NCBI Taxonomy" id="4058"/>
    <lineage>
        <taxon>Eukaryota</taxon>
        <taxon>Viridiplantae</taxon>
        <taxon>Streptophyta</taxon>
        <taxon>Embryophyta</taxon>
        <taxon>Tracheophyta</taxon>
        <taxon>Spermatophyta</taxon>
        <taxon>Magnoliopsida</taxon>
        <taxon>eudicotyledons</taxon>
        <taxon>Gunneridae</taxon>
        <taxon>Pentapetalae</taxon>
        <taxon>asterids</taxon>
        <taxon>lamiids</taxon>
        <taxon>Gentianales</taxon>
        <taxon>Apocynaceae</taxon>
        <taxon>Rauvolfioideae</taxon>
        <taxon>Vinceae</taxon>
        <taxon>Catharanthinae</taxon>
        <taxon>Catharanthus</taxon>
    </lineage>
</organism>
<comment type="caution">
    <text evidence="1">The sequence shown here is derived from an EMBL/GenBank/DDBJ whole genome shotgun (WGS) entry which is preliminary data.</text>
</comment>
<sequence>MSSNVPSFNANSTPAMRTSKRSKYSRFIQQEVPYISILANNCLFILVGVFEIVDRYLTEYYLKISKRKMLHPLKALWIKHALKLSIQIYAYYQLDNFYQNHRSFVFVTLYFVLILPENVILFYIFLFLSNCIAASCGLIAWSFFNDTYSFSHSNNNGDHKFGKMSTPRIFKNGSLIGGAHLNESIPLSKQEDLILWMRTASLLRLKKLYGKIEVDLEACDVTNVTLKNNYNTYSFNSIKKLVHSTTNLLGGKHVSLLVAYASFCHLLHLRILSYKAQVCLLQNGVWNRLIKAL</sequence>
<proteinExistence type="predicted"/>
<evidence type="ECO:0000313" key="1">
    <source>
        <dbReference type="EMBL" id="KAI5650358.1"/>
    </source>
</evidence>
<accession>A0ACB9ZRZ7</accession>
<evidence type="ECO:0000313" key="2">
    <source>
        <dbReference type="Proteomes" id="UP001060085"/>
    </source>
</evidence>
<gene>
    <name evidence="1" type="ORF">M9H77_36363</name>
</gene>
<keyword evidence="2" id="KW-1185">Reference proteome</keyword>
<dbReference type="EMBL" id="CM044708">
    <property type="protein sequence ID" value="KAI5650358.1"/>
    <property type="molecule type" value="Genomic_DNA"/>
</dbReference>
<reference evidence="2" key="1">
    <citation type="journal article" date="2023" name="Nat. Plants">
        <title>Single-cell RNA sequencing provides a high-resolution roadmap for understanding the multicellular compartmentation of specialized metabolism.</title>
        <authorList>
            <person name="Sun S."/>
            <person name="Shen X."/>
            <person name="Li Y."/>
            <person name="Li Y."/>
            <person name="Wang S."/>
            <person name="Li R."/>
            <person name="Zhang H."/>
            <person name="Shen G."/>
            <person name="Guo B."/>
            <person name="Wei J."/>
            <person name="Xu J."/>
            <person name="St-Pierre B."/>
            <person name="Chen S."/>
            <person name="Sun C."/>
        </authorList>
    </citation>
    <scope>NUCLEOTIDE SEQUENCE [LARGE SCALE GENOMIC DNA]</scope>
</reference>